<keyword evidence="2" id="KW-1185">Reference proteome</keyword>
<proteinExistence type="predicted"/>
<evidence type="ECO:0000313" key="1">
    <source>
        <dbReference type="EMBL" id="CAH2101251.1"/>
    </source>
</evidence>
<evidence type="ECO:0008006" key="3">
    <source>
        <dbReference type="Google" id="ProtNLM"/>
    </source>
</evidence>
<protein>
    <recommendedName>
        <fullName evidence="3">Tc1-like transposase DDE domain-containing protein</fullName>
    </recommendedName>
</protein>
<sequence>MNFVNFSKWTRVKLLPNSVILLDNASYHSVQKDKKPTRTSTKAIMQAWLQKRNVEFDIFVRICDFLNLIKQYGSENVYKIDEILKAAGHEVFRLLPYHPDPVIEHAIKNTTVWAPSQWTTVDNL</sequence>
<reference evidence="1" key="1">
    <citation type="submission" date="2022-03" db="EMBL/GenBank/DDBJ databases">
        <authorList>
            <person name="Tunstrom K."/>
        </authorList>
    </citation>
    <scope>NUCLEOTIDE SEQUENCE</scope>
</reference>
<dbReference type="Gene3D" id="3.30.420.10">
    <property type="entry name" value="Ribonuclease H-like superfamily/Ribonuclease H"/>
    <property type="match status" value="1"/>
</dbReference>
<accession>A0AAU9UNX8</accession>
<dbReference type="Proteomes" id="UP001153954">
    <property type="component" value="Unassembled WGS sequence"/>
</dbReference>
<dbReference type="AlphaFoldDB" id="A0AAU9UNX8"/>
<dbReference type="InterPro" id="IPR036397">
    <property type="entry name" value="RNaseH_sf"/>
</dbReference>
<dbReference type="GO" id="GO:0003676">
    <property type="term" value="F:nucleic acid binding"/>
    <property type="evidence" value="ECO:0007669"/>
    <property type="project" value="InterPro"/>
</dbReference>
<comment type="caution">
    <text evidence="1">The sequence shown here is derived from an EMBL/GenBank/DDBJ whole genome shotgun (WGS) entry which is preliminary data.</text>
</comment>
<gene>
    <name evidence="1" type="ORF">EEDITHA_LOCUS16025</name>
</gene>
<dbReference type="EMBL" id="CAKOGL010000023">
    <property type="protein sequence ID" value="CAH2101251.1"/>
    <property type="molecule type" value="Genomic_DNA"/>
</dbReference>
<organism evidence="1 2">
    <name type="scientific">Euphydryas editha</name>
    <name type="common">Edith's checkerspot</name>
    <dbReference type="NCBI Taxonomy" id="104508"/>
    <lineage>
        <taxon>Eukaryota</taxon>
        <taxon>Metazoa</taxon>
        <taxon>Ecdysozoa</taxon>
        <taxon>Arthropoda</taxon>
        <taxon>Hexapoda</taxon>
        <taxon>Insecta</taxon>
        <taxon>Pterygota</taxon>
        <taxon>Neoptera</taxon>
        <taxon>Endopterygota</taxon>
        <taxon>Lepidoptera</taxon>
        <taxon>Glossata</taxon>
        <taxon>Ditrysia</taxon>
        <taxon>Papilionoidea</taxon>
        <taxon>Nymphalidae</taxon>
        <taxon>Nymphalinae</taxon>
        <taxon>Euphydryas</taxon>
    </lineage>
</organism>
<dbReference type="PANTHER" id="PTHR33939">
    <property type="entry name" value="PROTEIN CBG22215"/>
    <property type="match status" value="1"/>
</dbReference>
<name>A0AAU9UNX8_EUPED</name>
<evidence type="ECO:0000313" key="2">
    <source>
        <dbReference type="Proteomes" id="UP001153954"/>
    </source>
</evidence>
<dbReference type="PANTHER" id="PTHR33939:SF1">
    <property type="entry name" value="DUF4371 DOMAIN-CONTAINING PROTEIN"/>
    <property type="match status" value="1"/>
</dbReference>